<accession>A0A2S6MU19</accession>
<dbReference type="EMBL" id="NHSJ01000140">
    <property type="protein sequence ID" value="PPQ25852.1"/>
    <property type="molecule type" value="Genomic_DNA"/>
</dbReference>
<organism evidence="3 4">
    <name type="scientific">Rhodoblastus sphagnicola</name>
    <dbReference type="NCBI Taxonomy" id="333368"/>
    <lineage>
        <taxon>Bacteria</taxon>
        <taxon>Pseudomonadati</taxon>
        <taxon>Pseudomonadota</taxon>
        <taxon>Alphaproteobacteria</taxon>
        <taxon>Hyphomicrobiales</taxon>
        <taxon>Rhodoblastaceae</taxon>
        <taxon>Rhodoblastus</taxon>
    </lineage>
</organism>
<dbReference type="SUPFAM" id="SSF51735">
    <property type="entry name" value="NAD(P)-binding Rossmann-fold domains"/>
    <property type="match status" value="1"/>
</dbReference>
<comment type="caution">
    <text evidence="3">The sequence shown here is derived from an EMBL/GenBank/DDBJ whole genome shotgun (WGS) entry which is preliminary data.</text>
</comment>
<dbReference type="InterPro" id="IPR036291">
    <property type="entry name" value="NAD(P)-bd_dom_sf"/>
</dbReference>
<reference evidence="3 4" key="1">
    <citation type="journal article" date="2018" name="Arch. Microbiol.">
        <title>New insights into the metabolic potential of the phototrophic purple bacterium Rhodopila globiformis DSM 161(T) from its draft genome sequence and evidence for a vanadium-dependent nitrogenase.</title>
        <authorList>
            <person name="Imhoff J.F."/>
            <person name="Rahn T."/>
            <person name="Kunzel S."/>
            <person name="Neulinger S.C."/>
        </authorList>
    </citation>
    <scope>NUCLEOTIDE SEQUENCE [LARGE SCALE GENOMIC DNA]</scope>
    <source>
        <strain evidence="3 4">DSM 16996</strain>
    </source>
</reference>
<name>A0A2S6MU19_9HYPH</name>
<dbReference type="Gene3D" id="3.40.50.720">
    <property type="entry name" value="NAD(P)-binding Rossmann-like Domain"/>
    <property type="match status" value="1"/>
</dbReference>
<evidence type="ECO:0000256" key="2">
    <source>
        <dbReference type="RuleBase" id="RU000363"/>
    </source>
</evidence>
<evidence type="ECO:0000256" key="1">
    <source>
        <dbReference type="ARBA" id="ARBA00006484"/>
    </source>
</evidence>
<dbReference type="Proteomes" id="UP000239089">
    <property type="component" value="Unassembled WGS sequence"/>
</dbReference>
<dbReference type="PANTHER" id="PTHR42879:SF2">
    <property type="entry name" value="3-OXOACYL-[ACYL-CARRIER-PROTEIN] REDUCTASE FABG"/>
    <property type="match status" value="1"/>
</dbReference>
<dbReference type="Pfam" id="PF00106">
    <property type="entry name" value="adh_short"/>
    <property type="match status" value="1"/>
</dbReference>
<dbReference type="AlphaFoldDB" id="A0A2S6MU19"/>
<protein>
    <submittedName>
        <fullName evidence="3">Short-chain dehydrogenase</fullName>
    </submittedName>
</protein>
<proteinExistence type="inferred from homology"/>
<dbReference type="NCBIfam" id="NF005559">
    <property type="entry name" value="PRK07231.1"/>
    <property type="match status" value="1"/>
</dbReference>
<comment type="similarity">
    <text evidence="1 2">Belongs to the short-chain dehydrogenases/reductases (SDR) family.</text>
</comment>
<evidence type="ECO:0000313" key="3">
    <source>
        <dbReference type="EMBL" id="PPQ25852.1"/>
    </source>
</evidence>
<dbReference type="FunFam" id="3.40.50.720:FF:000084">
    <property type="entry name" value="Short-chain dehydrogenase reductase"/>
    <property type="match status" value="1"/>
</dbReference>
<dbReference type="PRINTS" id="PR00081">
    <property type="entry name" value="GDHRDH"/>
</dbReference>
<evidence type="ECO:0000313" key="4">
    <source>
        <dbReference type="Proteomes" id="UP000239089"/>
    </source>
</evidence>
<dbReference type="RefSeq" id="WP_104510824.1">
    <property type="nucleotide sequence ID" value="NZ_JACIGC010000017.1"/>
</dbReference>
<keyword evidence="4" id="KW-1185">Reference proteome</keyword>
<dbReference type="OrthoDB" id="9780084at2"/>
<dbReference type="InterPro" id="IPR050259">
    <property type="entry name" value="SDR"/>
</dbReference>
<dbReference type="PRINTS" id="PR00080">
    <property type="entry name" value="SDRFAMILY"/>
</dbReference>
<sequence>MSFDKRVALVTGSSSGIGEAIAVAFAAEGAAVVVNGRDPGRIARVVARIRDAGGQAIGVRADVANKSEVEGLIASARDAFGRVDILVNNAGGDGSPKQVEEISEDDWDRVLGANLKSVFLVTQAVLPLLKQQGDGKIVNISSQAGRAMTILGGPAYSAAKAGVQAFSRQVAREVAPFGINVNVVAPGIIRSSPRLDSVWDNVPRELRARYLSDIPIGRLGENAEIVAAVLFLASPGASYLVGATLDVNGGRWML</sequence>
<gene>
    <name evidence="3" type="ORF">CCR94_24100</name>
</gene>
<dbReference type="InterPro" id="IPR002347">
    <property type="entry name" value="SDR_fam"/>
</dbReference>
<dbReference type="PANTHER" id="PTHR42879">
    <property type="entry name" value="3-OXOACYL-(ACYL-CARRIER-PROTEIN) REDUCTASE"/>
    <property type="match status" value="1"/>
</dbReference>